<organism evidence="3 4">
    <name type="scientific">Teichococcus oryzae</name>
    <dbReference type="NCBI Taxonomy" id="1608942"/>
    <lineage>
        <taxon>Bacteria</taxon>
        <taxon>Pseudomonadati</taxon>
        <taxon>Pseudomonadota</taxon>
        <taxon>Alphaproteobacteria</taxon>
        <taxon>Acetobacterales</taxon>
        <taxon>Roseomonadaceae</taxon>
        <taxon>Roseomonas</taxon>
    </lineage>
</organism>
<dbReference type="PROSITE" id="PS51384">
    <property type="entry name" value="FAD_FR"/>
    <property type="match status" value="1"/>
</dbReference>
<evidence type="ECO:0000259" key="2">
    <source>
        <dbReference type="PROSITE" id="PS51384"/>
    </source>
</evidence>
<dbReference type="Gene3D" id="3.40.50.80">
    <property type="entry name" value="Nucleotide-binding domain of ferredoxin-NADP reductase (FNR) module"/>
    <property type="match status" value="1"/>
</dbReference>
<dbReference type="InterPro" id="IPR017938">
    <property type="entry name" value="Riboflavin_synthase-like_b-brl"/>
</dbReference>
<dbReference type="Pfam" id="PF08021">
    <property type="entry name" value="FAD_binding_9"/>
    <property type="match status" value="1"/>
</dbReference>
<dbReference type="PANTHER" id="PTHR30157:SF0">
    <property type="entry name" value="NADPH-DEPENDENT FERRIC-CHELATE REDUCTASE"/>
    <property type="match status" value="1"/>
</dbReference>
<protein>
    <submittedName>
        <fullName evidence="3">Siderophore-interacting protein</fullName>
    </submittedName>
</protein>
<reference evidence="3 4" key="1">
    <citation type="journal article" date="2015" name="Int. J. Syst. Evol. Microbiol.">
        <title>Roseomonas oryzae sp. nov., isolated from paddy rhizosphere soil.</title>
        <authorList>
            <person name="Ramaprasad E.V."/>
            <person name="Sasikala Ch."/>
            <person name="Ramana Ch.V."/>
        </authorList>
    </citation>
    <scope>NUCLEOTIDE SEQUENCE [LARGE SCALE GENOMIC DNA]</scope>
    <source>
        <strain evidence="3 4">KCTC 42542</strain>
    </source>
</reference>
<proteinExistence type="inferred from homology"/>
<dbReference type="CDD" id="cd06193">
    <property type="entry name" value="siderophore_interacting"/>
    <property type="match status" value="1"/>
</dbReference>
<dbReference type="GO" id="GO:0016491">
    <property type="term" value="F:oxidoreductase activity"/>
    <property type="evidence" value="ECO:0007669"/>
    <property type="project" value="InterPro"/>
</dbReference>
<comment type="similarity">
    <text evidence="1">Belongs to the SIP oxidoreductase family.</text>
</comment>
<accession>A0A5B2TLL4</accession>
<dbReference type="PANTHER" id="PTHR30157">
    <property type="entry name" value="FERRIC REDUCTASE, NADPH-DEPENDENT"/>
    <property type="match status" value="1"/>
</dbReference>
<dbReference type="RefSeq" id="WP_149810783.1">
    <property type="nucleotide sequence ID" value="NZ_VUKA01000001.1"/>
</dbReference>
<dbReference type="AlphaFoldDB" id="A0A5B2TLL4"/>
<dbReference type="InterPro" id="IPR039261">
    <property type="entry name" value="FNR_nucleotide-bd"/>
</dbReference>
<sequence length="276" mass="30044">MIQPVARNDRLPQRLRHQTRLRRLTVLATERLTPHMLRVTLGGEDLRGFASPGFGDHVKLFFPLPGQDASVLPVQGPDGILFPRPDRPAARDYTPRRHDAAANTLQIDFALHEAGPATAWAQQAAPGQPLLMGGPRGSLMLPLAFDWHLLVGDDTALPAIARRLEELPTGHHAVVIAEVDGKEDEIALQSAAEVTVRWVHRHPAPAGDAAALLAALEDTPFPPGEFQAWVACESGVTRALRQALVERKGADPRWLRAAGYWQRGAAGVHETLNDAN</sequence>
<gene>
    <name evidence="3" type="ORF">F0Q34_03855</name>
</gene>
<evidence type="ECO:0000313" key="4">
    <source>
        <dbReference type="Proteomes" id="UP000322110"/>
    </source>
</evidence>
<dbReference type="InterPro" id="IPR017927">
    <property type="entry name" value="FAD-bd_FR_type"/>
</dbReference>
<dbReference type="Proteomes" id="UP000322110">
    <property type="component" value="Unassembled WGS sequence"/>
</dbReference>
<feature type="domain" description="FAD-binding FR-type" evidence="2">
    <location>
        <begin position="19"/>
        <end position="142"/>
    </location>
</feature>
<keyword evidence="4" id="KW-1185">Reference proteome</keyword>
<dbReference type="Gene3D" id="2.40.30.10">
    <property type="entry name" value="Translation factors"/>
    <property type="match status" value="1"/>
</dbReference>
<dbReference type="InterPro" id="IPR007037">
    <property type="entry name" value="SIP_rossman_dom"/>
</dbReference>
<evidence type="ECO:0000313" key="3">
    <source>
        <dbReference type="EMBL" id="KAA2214828.1"/>
    </source>
</evidence>
<dbReference type="InterPro" id="IPR013113">
    <property type="entry name" value="SIP_FAD-bd"/>
</dbReference>
<name>A0A5B2TLL4_9PROT</name>
<dbReference type="SUPFAM" id="SSF63380">
    <property type="entry name" value="Riboflavin synthase domain-like"/>
    <property type="match status" value="1"/>
</dbReference>
<dbReference type="OrthoDB" id="9814826at2"/>
<dbReference type="InterPro" id="IPR039374">
    <property type="entry name" value="SIP_fam"/>
</dbReference>
<evidence type="ECO:0000256" key="1">
    <source>
        <dbReference type="ARBA" id="ARBA00035644"/>
    </source>
</evidence>
<comment type="caution">
    <text evidence="3">The sequence shown here is derived from an EMBL/GenBank/DDBJ whole genome shotgun (WGS) entry which is preliminary data.</text>
</comment>
<dbReference type="EMBL" id="VUKA01000001">
    <property type="protein sequence ID" value="KAA2214828.1"/>
    <property type="molecule type" value="Genomic_DNA"/>
</dbReference>
<dbReference type="Pfam" id="PF04954">
    <property type="entry name" value="SIP"/>
    <property type="match status" value="1"/>
</dbReference>